<dbReference type="EMBL" id="CP015772">
    <property type="protein sequence ID" value="ANH80962.1"/>
    <property type="molecule type" value="Genomic_DNA"/>
</dbReference>
<protein>
    <submittedName>
        <fullName evidence="2">Uncharacterized protein</fullName>
    </submittedName>
</protein>
<sequence length="123" mass="14393">MAHHKVKNHVLGNLRIYIEPAHKVRHGERSLFRKIFPRSAYLHILEEARKDGIINATVHNTQTSYTADGKIVTFNAEGNNSQLAMVVELIDKRERLETFFLKHRELLLGKVVIYKEVEFWDIE</sequence>
<dbReference type="Gene3D" id="3.30.70.120">
    <property type="match status" value="1"/>
</dbReference>
<organism evidence="2 3">
    <name type="scientific">Niabella ginsenosidivorans</name>
    <dbReference type="NCBI Taxonomy" id="1176587"/>
    <lineage>
        <taxon>Bacteria</taxon>
        <taxon>Pseudomonadati</taxon>
        <taxon>Bacteroidota</taxon>
        <taxon>Chitinophagia</taxon>
        <taxon>Chitinophagales</taxon>
        <taxon>Chitinophagaceae</taxon>
        <taxon>Niabella</taxon>
    </lineage>
</organism>
<dbReference type="Proteomes" id="UP000077667">
    <property type="component" value="Chromosome"/>
</dbReference>
<accession>A0A1A9I2Q5</accession>
<dbReference type="InterPro" id="IPR011322">
    <property type="entry name" value="N-reg_PII-like_a/b"/>
</dbReference>
<evidence type="ECO:0000313" key="3">
    <source>
        <dbReference type="Proteomes" id="UP000077667"/>
    </source>
</evidence>
<gene>
    <name evidence="2" type="ORF">A8C56_08180</name>
</gene>
<keyword evidence="3" id="KW-1185">Reference proteome</keyword>
<evidence type="ECO:0000313" key="2">
    <source>
        <dbReference type="EMBL" id="ANH80962.1"/>
    </source>
</evidence>
<evidence type="ECO:0000256" key="1">
    <source>
        <dbReference type="ARBA" id="ARBA00010554"/>
    </source>
</evidence>
<dbReference type="STRING" id="1176587.A8C56_08180"/>
<reference evidence="2 3" key="1">
    <citation type="submission" date="2016-05" db="EMBL/GenBank/DDBJ databases">
        <title>Niabella ginsenosidivorans BS26 whole genome sequencing.</title>
        <authorList>
            <person name="Im W.T."/>
            <person name="Siddiqi M.Z."/>
        </authorList>
    </citation>
    <scope>NUCLEOTIDE SEQUENCE [LARGE SCALE GENOMIC DNA]</scope>
    <source>
        <strain evidence="2 3">BS26</strain>
    </source>
</reference>
<dbReference type="InterPro" id="IPR003793">
    <property type="entry name" value="UPF0166"/>
</dbReference>
<dbReference type="KEGG" id="nia:A8C56_08180"/>
<dbReference type="OrthoDB" id="7559118at2"/>
<name>A0A1A9I2Q5_9BACT</name>
<dbReference type="AlphaFoldDB" id="A0A1A9I2Q5"/>
<comment type="similarity">
    <text evidence="1">Belongs to the UPF0166 family.</text>
</comment>
<proteinExistence type="inferred from homology"/>
<dbReference type="SUPFAM" id="SSF54913">
    <property type="entry name" value="GlnB-like"/>
    <property type="match status" value="1"/>
</dbReference>
<dbReference type="Pfam" id="PF02641">
    <property type="entry name" value="DUF190"/>
    <property type="match status" value="1"/>
</dbReference>
<dbReference type="InterPro" id="IPR015867">
    <property type="entry name" value="N-reg_PII/ATP_PRibTrfase_C"/>
</dbReference>
<dbReference type="RefSeq" id="WP_067754358.1">
    <property type="nucleotide sequence ID" value="NZ_CP015772.1"/>
</dbReference>